<evidence type="ECO:0000256" key="1">
    <source>
        <dbReference type="SAM" id="MobiDB-lite"/>
    </source>
</evidence>
<dbReference type="EMBL" id="JASSZA010000018">
    <property type="protein sequence ID" value="KAK2089888.1"/>
    <property type="molecule type" value="Genomic_DNA"/>
</dbReference>
<accession>A0ABQ9TZR7</accession>
<evidence type="ECO:0000313" key="2">
    <source>
        <dbReference type="EMBL" id="KAK2089888.1"/>
    </source>
</evidence>
<name>A0ABQ9TZR7_SAGOE</name>
<comment type="caution">
    <text evidence="2">The sequence shown here is derived from an EMBL/GenBank/DDBJ whole genome shotgun (WGS) entry which is preliminary data.</text>
</comment>
<keyword evidence="3" id="KW-1185">Reference proteome</keyword>
<feature type="region of interest" description="Disordered" evidence="1">
    <location>
        <begin position="78"/>
        <end position="103"/>
    </location>
</feature>
<reference evidence="2 3" key="1">
    <citation type="submission" date="2023-05" db="EMBL/GenBank/DDBJ databases">
        <title>B98-5 Cell Line De Novo Hybrid Assembly: An Optical Mapping Approach.</title>
        <authorList>
            <person name="Kananen K."/>
            <person name="Auerbach J.A."/>
            <person name="Kautto E."/>
            <person name="Blachly J.S."/>
        </authorList>
    </citation>
    <scope>NUCLEOTIDE SEQUENCE [LARGE SCALE GENOMIC DNA]</scope>
    <source>
        <strain evidence="2">B95-8</strain>
        <tissue evidence="2">Cell line</tissue>
    </source>
</reference>
<organism evidence="2 3">
    <name type="scientific">Saguinus oedipus</name>
    <name type="common">Cotton-top tamarin</name>
    <name type="synonym">Oedipomidas oedipus</name>
    <dbReference type="NCBI Taxonomy" id="9490"/>
    <lineage>
        <taxon>Eukaryota</taxon>
        <taxon>Metazoa</taxon>
        <taxon>Chordata</taxon>
        <taxon>Craniata</taxon>
        <taxon>Vertebrata</taxon>
        <taxon>Euteleostomi</taxon>
        <taxon>Mammalia</taxon>
        <taxon>Eutheria</taxon>
        <taxon>Euarchontoglires</taxon>
        <taxon>Primates</taxon>
        <taxon>Haplorrhini</taxon>
        <taxon>Platyrrhini</taxon>
        <taxon>Cebidae</taxon>
        <taxon>Callitrichinae</taxon>
        <taxon>Saguinus</taxon>
    </lineage>
</organism>
<evidence type="ECO:0000313" key="3">
    <source>
        <dbReference type="Proteomes" id="UP001266305"/>
    </source>
</evidence>
<protein>
    <submittedName>
        <fullName evidence="2">Uncharacterized protein</fullName>
    </submittedName>
</protein>
<dbReference type="Proteomes" id="UP001266305">
    <property type="component" value="Unassembled WGS sequence"/>
</dbReference>
<feature type="compositionally biased region" description="Basic and acidic residues" evidence="1">
    <location>
        <begin position="84"/>
        <end position="95"/>
    </location>
</feature>
<proteinExistence type="predicted"/>
<gene>
    <name evidence="2" type="ORF">P7K49_032554</name>
</gene>
<sequence length="215" mass="22050">MPKTGALASVRSGDAKNFGMGDPVFLPVARASVLPITNQTGDMTSGCHALPSVRASAQGCGPPLSSAELGGFRSLPRHLMSPPRVDHAAHSDQDLPPHAGAAHSLVPAQSSGLHVQPQMHVALLPHSLHVGHVSGTRWKARIFQAAAPRVLSTSIQDSEGPAALGNEAPGWVIQAAADSGLGASPPVLTWGPISKSRTDALHIIQAISALSSQGK</sequence>